<dbReference type="Proteomes" id="UP000781958">
    <property type="component" value="Unassembled WGS sequence"/>
</dbReference>
<dbReference type="Pfam" id="PF13730">
    <property type="entry name" value="HTH_36"/>
    <property type="match status" value="1"/>
</dbReference>
<protein>
    <submittedName>
        <fullName evidence="1">AraC-like DNA-binding protein</fullName>
    </submittedName>
</protein>
<gene>
    <name evidence="1" type="ORF">J2851_006913</name>
</gene>
<evidence type="ECO:0000313" key="2">
    <source>
        <dbReference type="Proteomes" id="UP000781958"/>
    </source>
</evidence>
<dbReference type="RefSeq" id="WP_209773338.1">
    <property type="nucleotide sequence ID" value="NZ_JAGINP010000041.1"/>
</dbReference>
<dbReference type="EMBL" id="JAGINP010000041">
    <property type="protein sequence ID" value="MBP2297094.1"/>
    <property type="molecule type" value="Genomic_DNA"/>
</dbReference>
<reference evidence="1 2" key="1">
    <citation type="submission" date="2021-03" db="EMBL/GenBank/DDBJ databases">
        <title>Genomic Encyclopedia of Type Strains, Phase III (KMG-III): the genomes of soil and plant-associated and newly described type strains.</title>
        <authorList>
            <person name="Whitman W."/>
        </authorList>
    </citation>
    <scope>NUCLEOTIDE SEQUENCE [LARGE SCALE GENOMIC DNA]</scope>
    <source>
        <strain evidence="1 2">IMMIB AFH-6</strain>
    </source>
</reference>
<name>A0ABS4SXU8_9PROT</name>
<organism evidence="1 2">
    <name type="scientific">Azospirillum rugosum</name>
    <dbReference type="NCBI Taxonomy" id="416170"/>
    <lineage>
        <taxon>Bacteria</taxon>
        <taxon>Pseudomonadati</taxon>
        <taxon>Pseudomonadota</taxon>
        <taxon>Alphaproteobacteria</taxon>
        <taxon>Rhodospirillales</taxon>
        <taxon>Azospirillaceae</taxon>
        <taxon>Azospirillum</taxon>
    </lineage>
</organism>
<evidence type="ECO:0000313" key="1">
    <source>
        <dbReference type="EMBL" id="MBP2297094.1"/>
    </source>
</evidence>
<sequence>METADGSKSDMEAKWGRLVAQRGFAQIPNYLLLLNQFIAEEHRLTPVESLVAIHLAASWWKKDTLPFPSMLTLSRRIGVSERQVQRAINKLQKIGMVAKVKRRRAGIIESNAYDLSGLVGLLTAIAEQNPNLFPRNTGGATPPEEAGA</sequence>
<dbReference type="Gene3D" id="1.10.10.10">
    <property type="entry name" value="Winged helix-like DNA-binding domain superfamily/Winged helix DNA-binding domain"/>
    <property type="match status" value="1"/>
</dbReference>
<accession>A0ABS4SXU8</accession>
<comment type="caution">
    <text evidence="1">The sequence shown here is derived from an EMBL/GenBank/DDBJ whole genome shotgun (WGS) entry which is preliminary data.</text>
</comment>
<proteinExistence type="predicted"/>
<dbReference type="InterPro" id="IPR036388">
    <property type="entry name" value="WH-like_DNA-bd_sf"/>
</dbReference>
<keyword evidence="2" id="KW-1185">Reference proteome</keyword>